<dbReference type="SUPFAM" id="SSF52172">
    <property type="entry name" value="CheY-like"/>
    <property type="match status" value="1"/>
</dbReference>
<reference evidence="9 10" key="1">
    <citation type="journal article" date="2007" name="J. Bacteriol.">
        <title>Whole-genome analysis of the methyl tert-butyl ether-degrading beta-proteobacterium Methylibium petroleiphilum PM1.</title>
        <authorList>
            <person name="Kane S.R."/>
            <person name="Chakicherla A.Y."/>
            <person name="Chain P.S.G."/>
            <person name="Schmidt R."/>
            <person name="Shin M.W."/>
            <person name="Legler T.C."/>
            <person name="Scow K.M."/>
            <person name="Larimer F.W."/>
            <person name="Lucas S.M."/>
            <person name="Richardson P.M."/>
            <person name="Hristova K.R."/>
        </authorList>
    </citation>
    <scope>NUCLEOTIDE SEQUENCE [LARGE SCALE GENOMIC DNA]</scope>
    <source>
        <strain evidence="10">ATCC BAA-1232 / LMG 22953 / PM1</strain>
    </source>
</reference>
<evidence type="ECO:0000256" key="2">
    <source>
        <dbReference type="ARBA" id="ARBA00022840"/>
    </source>
</evidence>
<organism evidence="9 10">
    <name type="scientific">Methylibium petroleiphilum (strain ATCC BAA-1232 / LMG 22953 / PM1)</name>
    <dbReference type="NCBI Taxonomy" id="420662"/>
    <lineage>
        <taxon>Bacteria</taxon>
        <taxon>Pseudomonadati</taxon>
        <taxon>Pseudomonadota</taxon>
        <taxon>Betaproteobacteria</taxon>
        <taxon>Burkholderiales</taxon>
        <taxon>Sphaerotilaceae</taxon>
        <taxon>Methylibium</taxon>
    </lineage>
</organism>
<dbReference type="PANTHER" id="PTHR32071:SF100">
    <property type="entry name" value="RESPONSE REGULATOR PROTEIN PILR"/>
    <property type="match status" value="1"/>
</dbReference>
<dbReference type="InterPro" id="IPR002078">
    <property type="entry name" value="Sigma_54_int"/>
</dbReference>
<evidence type="ECO:0000256" key="6">
    <source>
        <dbReference type="SAM" id="MobiDB-lite"/>
    </source>
</evidence>
<name>A2SKT0_METPP</name>
<keyword evidence="3" id="KW-0805">Transcription regulation</keyword>
<dbReference type="Proteomes" id="UP000000366">
    <property type="component" value="Chromosome"/>
</dbReference>
<gene>
    <name evidence="9" type="primary">pilR</name>
    <name evidence="9" type="ordered locus">Mpe_A3216</name>
</gene>
<dbReference type="SUPFAM" id="SSF46689">
    <property type="entry name" value="Homeodomain-like"/>
    <property type="match status" value="1"/>
</dbReference>
<dbReference type="Pfam" id="PF02954">
    <property type="entry name" value="HTH_8"/>
    <property type="match status" value="1"/>
</dbReference>
<feature type="domain" description="Response regulatory" evidence="8">
    <location>
        <begin position="8"/>
        <end position="122"/>
    </location>
</feature>
<dbReference type="AlphaFoldDB" id="A2SKT0"/>
<evidence type="ECO:0000256" key="4">
    <source>
        <dbReference type="ARBA" id="ARBA00023163"/>
    </source>
</evidence>
<keyword evidence="1" id="KW-0547">Nucleotide-binding</keyword>
<dbReference type="KEGG" id="mpt:Mpe_A3216"/>
<dbReference type="RefSeq" id="WP_011830792.1">
    <property type="nucleotide sequence ID" value="NC_008825.1"/>
</dbReference>
<dbReference type="Pfam" id="PF00158">
    <property type="entry name" value="Sigma54_activat"/>
    <property type="match status" value="1"/>
</dbReference>
<feature type="region of interest" description="Disordered" evidence="6">
    <location>
        <begin position="128"/>
        <end position="148"/>
    </location>
</feature>
<dbReference type="Gene3D" id="1.10.8.60">
    <property type="match status" value="1"/>
</dbReference>
<evidence type="ECO:0000259" key="8">
    <source>
        <dbReference type="PROSITE" id="PS50110"/>
    </source>
</evidence>
<dbReference type="SUPFAM" id="SSF52540">
    <property type="entry name" value="P-loop containing nucleoside triphosphate hydrolases"/>
    <property type="match status" value="1"/>
</dbReference>
<keyword evidence="5" id="KW-0597">Phosphoprotein</keyword>
<dbReference type="eggNOG" id="COG2204">
    <property type="taxonomic scope" value="Bacteria"/>
</dbReference>
<proteinExistence type="predicted"/>
<dbReference type="InterPro" id="IPR001789">
    <property type="entry name" value="Sig_transdc_resp-reg_receiver"/>
</dbReference>
<dbReference type="Gene3D" id="3.40.50.300">
    <property type="entry name" value="P-loop containing nucleotide triphosphate hydrolases"/>
    <property type="match status" value="1"/>
</dbReference>
<evidence type="ECO:0000256" key="5">
    <source>
        <dbReference type="PROSITE-ProRule" id="PRU00169"/>
    </source>
</evidence>
<dbReference type="GO" id="GO:0000160">
    <property type="term" value="P:phosphorelay signal transduction system"/>
    <property type="evidence" value="ECO:0007669"/>
    <property type="project" value="InterPro"/>
</dbReference>
<dbReference type="InterPro" id="IPR002197">
    <property type="entry name" value="HTH_Fis"/>
</dbReference>
<dbReference type="SMART" id="SM00382">
    <property type="entry name" value="AAA"/>
    <property type="match status" value="1"/>
</dbReference>
<sequence length="537" mass="57449">MSPASHFSLLVVDDEPDLRTLYELTLLREGYEIETAACVEDAWAQLADRTFSAVITDMRLPDGSGLDLLHRLEEAGRREKTIVITAYGSAESAVEALKAGAYDYLTKPVDLKLFRSVVASALGRAAASGPTVQPDQLPSESGAARPSRAGVAARPVPTIVIGPAAAVVPPAGALARMAGNSAPMQQVRSLIEKVSRSMAPVLVHGESGTGKELVARAIHDSGVRRSQPFIAVNCGAIPEQLLEAEFFGYRRGAFTGANEDRDGFFQAARGGTLFLDEIGDLPLSMQSKLLRSIQERSVRPVGATTETALDVRIVSATHKNLAADVQAGRFRQDLYYRLNVIQIRVPPLRERLEDLPAICERVLERIAADAGVSPPPRLTRDALAYLLRYPFGGNVRELENLLHRAVALCDGDVIDVGDLDLPESAFSDSGRAELAALPADVPPPSAAEFPASAALPTPLPDDLAAYLDGVERDILVRALERYRFNRTAAGASLGLSLRQMRYRMARLGVMVAEHGVAIGPGADDSDDELPPAGSGRA</sequence>
<feature type="region of interest" description="Disordered" evidence="6">
    <location>
        <begin position="518"/>
        <end position="537"/>
    </location>
</feature>
<dbReference type="HOGENOM" id="CLU_000445_0_6_4"/>
<dbReference type="InterPro" id="IPR058031">
    <property type="entry name" value="AAA_lid_NorR"/>
</dbReference>
<feature type="compositionally biased region" description="Polar residues" evidence="6">
    <location>
        <begin position="130"/>
        <end position="139"/>
    </location>
</feature>
<dbReference type="SMART" id="SM00448">
    <property type="entry name" value="REC"/>
    <property type="match status" value="1"/>
</dbReference>
<dbReference type="GO" id="GO:0043565">
    <property type="term" value="F:sequence-specific DNA binding"/>
    <property type="evidence" value="ECO:0007669"/>
    <property type="project" value="InterPro"/>
</dbReference>
<protein>
    <submittedName>
        <fullName evidence="9">Type IV pilus expression regulatory protein</fullName>
    </submittedName>
</protein>
<dbReference type="GO" id="GO:0006355">
    <property type="term" value="P:regulation of DNA-templated transcription"/>
    <property type="evidence" value="ECO:0007669"/>
    <property type="project" value="InterPro"/>
</dbReference>
<evidence type="ECO:0000313" key="9">
    <source>
        <dbReference type="EMBL" id="ABM96169.1"/>
    </source>
</evidence>
<dbReference type="InterPro" id="IPR027417">
    <property type="entry name" value="P-loop_NTPase"/>
</dbReference>
<dbReference type="PROSITE" id="PS50110">
    <property type="entry name" value="RESPONSE_REGULATORY"/>
    <property type="match status" value="1"/>
</dbReference>
<evidence type="ECO:0000313" key="10">
    <source>
        <dbReference type="Proteomes" id="UP000000366"/>
    </source>
</evidence>
<dbReference type="GO" id="GO:0005524">
    <property type="term" value="F:ATP binding"/>
    <property type="evidence" value="ECO:0007669"/>
    <property type="project" value="UniProtKB-KW"/>
</dbReference>
<dbReference type="CDD" id="cd00009">
    <property type="entry name" value="AAA"/>
    <property type="match status" value="1"/>
</dbReference>
<evidence type="ECO:0000259" key="7">
    <source>
        <dbReference type="PROSITE" id="PS50045"/>
    </source>
</evidence>
<evidence type="ECO:0000256" key="3">
    <source>
        <dbReference type="ARBA" id="ARBA00023015"/>
    </source>
</evidence>
<feature type="modified residue" description="4-aspartylphosphate" evidence="5">
    <location>
        <position position="57"/>
    </location>
</feature>
<keyword evidence="4" id="KW-0804">Transcription</keyword>
<dbReference type="PROSITE" id="PS00675">
    <property type="entry name" value="SIGMA54_INTERACT_1"/>
    <property type="match status" value="1"/>
</dbReference>
<dbReference type="PANTHER" id="PTHR32071">
    <property type="entry name" value="TRANSCRIPTIONAL REGULATORY PROTEIN"/>
    <property type="match status" value="1"/>
</dbReference>
<dbReference type="PROSITE" id="PS50045">
    <property type="entry name" value="SIGMA54_INTERACT_4"/>
    <property type="match status" value="1"/>
</dbReference>
<dbReference type="InterPro" id="IPR003593">
    <property type="entry name" value="AAA+_ATPase"/>
</dbReference>
<evidence type="ECO:0000256" key="1">
    <source>
        <dbReference type="ARBA" id="ARBA00022741"/>
    </source>
</evidence>
<dbReference type="Gene3D" id="1.10.10.60">
    <property type="entry name" value="Homeodomain-like"/>
    <property type="match status" value="1"/>
</dbReference>
<keyword evidence="2" id="KW-0067">ATP-binding</keyword>
<dbReference type="InterPro" id="IPR025662">
    <property type="entry name" value="Sigma_54_int_dom_ATP-bd_1"/>
</dbReference>
<dbReference type="InterPro" id="IPR011006">
    <property type="entry name" value="CheY-like_superfamily"/>
</dbReference>
<dbReference type="EMBL" id="CP000555">
    <property type="protein sequence ID" value="ABM96169.1"/>
    <property type="molecule type" value="Genomic_DNA"/>
</dbReference>
<dbReference type="InterPro" id="IPR009057">
    <property type="entry name" value="Homeodomain-like_sf"/>
</dbReference>
<keyword evidence="10" id="KW-1185">Reference proteome</keyword>
<dbReference type="Pfam" id="PF00072">
    <property type="entry name" value="Response_reg"/>
    <property type="match status" value="1"/>
</dbReference>
<dbReference type="STRING" id="420662.Mpe_A3216"/>
<accession>A2SKT0</accession>
<dbReference type="Pfam" id="PF25601">
    <property type="entry name" value="AAA_lid_14"/>
    <property type="match status" value="1"/>
</dbReference>
<feature type="domain" description="Sigma-54 factor interaction" evidence="7">
    <location>
        <begin position="177"/>
        <end position="407"/>
    </location>
</feature>
<dbReference type="Gene3D" id="3.40.50.2300">
    <property type="match status" value="1"/>
</dbReference>
<dbReference type="FunFam" id="3.40.50.300:FF:000006">
    <property type="entry name" value="DNA-binding transcriptional regulator NtrC"/>
    <property type="match status" value="1"/>
</dbReference>